<evidence type="ECO:0000256" key="7">
    <source>
        <dbReference type="ARBA" id="ARBA00023315"/>
    </source>
</evidence>
<dbReference type="Proteomes" id="UP001318860">
    <property type="component" value="Unassembled WGS sequence"/>
</dbReference>
<evidence type="ECO:0000313" key="10">
    <source>
        <dbReference type="EMBL" id="KAK6147465.1"/>
    </source>
</evidence>
<dbReference type="PANTHER" id="PTHR15486:SF62">
    <property type="entry name" value="GLYCEROL-3-PHOSPHATE ACYLTRANSFERASE 2-RELATED"/>
    <property type="match status" value="1"/>
</dbReference>
<evidence type="ECO:0000256" key="1">
    <source>
        <dbReference type="ARBA" id="ARBA00004141"/>
    </source>
</evidence>
<comment type="similarity">
    <text evidence="2">Belongs to the GPAT/DAPAT family.</text>
</comment>
<dbReference type="InterPro" id="IPR056462">
    <property type="entry name" value="HAD_RAM2/GPAT1-8"/>
</dbReference>
<name>A0ABR0WN93_REHGL</name>
<protein>
    <recommendedName>
        <fullName evidence="9">Phospholipid/glycerol acyltransferase domain-containing protein</fullName>
    </recommendedName>
</protein>
<comment type="subcellular location">
    <subcellularLocation>
        <location evidence="1">Membrane</location>
        <topology evidence="1">Multi-pass membrane protein</topology>
    </subcellularLocation>
</comment>
<reference evidence="10 11" key="1">
    <citation type="journal article" date="2021" name="Comput. Struct. Biotechnol. J.">
        <title>De novo genome assembly of the potent medicinal plant Rehmannia glutinosa using nanopore technology.</title>
        <authorList>
            <person name="Ma L."/>
            <person name="Dong C."/>
            <person name="Song C."/>
            <person name="Wang X."/>
            <person name="Zheng X."/>
            <person name="Niu Y."/>
            <person name="Chen S."/>
            <person name="Feng W."/>
        </authorList>
    </citation>
    <scope>NUCLEOTIDE SEQUENCE [LARGE SCALE GENOMIC DNA]</scope>
    <source>
        <strain evidence="10">DH-2019</strain>
    </source>
</reference>
<feature type="transmembrane region" description="Helical" evidence="8">
    <location>
        <begin position="105"/>
        <end position="129"/>
    </location>
</feature>
<keyword evidence="7" id="KW-0012">Acyltransferase</keyword>
<keyword evidence="3" id="KW-0808">Transferase</keyword>
<evidence type="ECO:0000256" key="6">
    <source>
        <dbReference type="ARBA" id="ARBA00023136"/>
    </source>
</evidence>
<dbReference type="Pfam" id="PF23270">
    <property type="entry name" value="HAD_RAM2_N"/>
    <property type="match status" value="1"/>
</dbReference>
<feature type="domain" description="Phospholipid/glycerol acyltransferase" evidence="9">
    <location>
        <begin position="374"/>
        <end position="475"/>
    </location>
</feature>
<keyword evidence="11" id="KW-1185">Reference proteome</keyword>
<evidence type="ECO:0000259" key="9">
    <source>
        <dbReference type="SMART" id="SM00563"/>
    </source>
</evidence>
<dbReference type="SUPFAM" id="SSF69593">
    <property type="entry name" value="Glycerol-3-phosphate (1)-acyltransferase"/>
    <property type="match status" value="1"/>
</dbReference>
<evidence type="ECO:0000256" key="2">
    <source>
        <dbReference type="ARBA" id="ARBA00007937"/>
    </source>
</evidence>
<dbReference type="Pfam" id="PF01553">
    <property type="entry name" value="Acyltransferase"/>
    <property type="match status" value="1"/>
</dbReference>
<evidence type="ECO:0000256" key="3">
    <source>
        <dbReference type="ARBA" id="ARBA00022679"/>
    </source>
</evidence>
<feature type="transmembrane region" description="Helical" evidence="8">
    <location>
        <begin position="307"/>
        <end position="332"/>
    </location>
</feature>
<evidence type="ECO:0000313" key="11">
    <source>
        <dbReference type="Proteomes" id="UP001318860"/>
    </source>
</evidence>
<accession>A0ABR0WN93</accession>
<dbReference type="PANTHER" id="PTHR15486">
    <property type="entry name" value="ANCIENT UBIQUITOUS PROTEIN"/>
    <property type="match status" value="1"/>
</dbReference>
<organism evidence="10 11">
    <name type="scientific">Rehmannia glutinosa</name>
    <name type="common">Chinese foxglove</name>
    <dbReference type="NCBI Taxonomy" id="99300"/>
    <lineage>
        <taxon>Eukaryota</taxon>
        <taxon>Viridiplantae</taxon>
        <taxon>Streptophyta</taxon>
        <taxon>Embryophyta</taxon>
        <taxon>Tracheophyta</taxon>
        <taxon>Spermatophyta</taxon>
        <taxon>Magnoliopsida</taxon>
        <taxon>eudicotyledons</taxon>
        <taxon>Gunneridae</taxon>
        <taxon>Pentapetalae</taxon>
        <taxon>asterids</taxon>
        <taxon>lamiids</taxon>
        <taxon>Lamiales</taxon>
        <taxon>Orobanchaceae</taxon>
        <taxon>Rehmannieae</taxon>
        <taxon>Rehmannia</taxon>
    </lineage>
</organism>
<dbReference type="InterPro" id="IPR002123">
    <property type="entry name" value="Plipid/glycerol_acylTrfase"/>
</dbReference>
<evidence type="ECO:0000256" key="4">
    <source>
        <dbReference type="ARBA" id="ARBA00022692"/>
    </source>
</evidence>
<dbReference type="SMART" id="SM00563">
    <property type="entry name" value="PlsC"/>
    <property type="match status" value="1"/>
</dbReference>
<dbReference type="EMBL" id="JABTTQ020000010">
    <property type="protein sequence ID" value="KAK6147465.1"/>
    <property type="molecule type" value="Genomic_DNA"/>
</dbReference>
<keyword evidence="4 8" id="KW-0812">Transmembrane</keyword>
<keyword evidence="5 8" id="KW-1133">Transmembrane helix</keyword>
<gene>
    <name evidence="10" type="ORF">DH2020_018377</name>
</gene>
<proteinExistence type="inferred from homology"/>
<sequence>MAPSPQALLQLAETDALPPLWEHVVTVAALSAPTRAARRSGPYILSPPSGMRLERSTSLVGMGISPFGIAHVPQQRIEIISDLENQVLIFHAERVLLKSPSLFPYLMLVAFEAGSIIRAFILFLIYPFIRIICREDLALRVMVMVCFFGLKKEKFIEGRAVLPKFFLEDVGKESFEVLRRGKITVAVTDLPRVMVESFLRDYLEIDFVVGRELKVLGGYFVGLMEEITRENINIALHVEEIITPSIAIGSVGCFMRKSCSDFECFSNCKEIYLVSEQERRNWHPLPRDSYPKPLIFHDGRLAFRPTYLATLAMFMWLPMGFTLAIIRIIIALTLPSKIVIFIVHLTGAQLRVFYPNNFISPSKFEKGKKGAKGVLYVCNHRTLLDPLLISYCLRTPLTAVVYSLSRMSEIISPIKTVRLTRNRERDAELMHELLSQGDLVVCPEGTTCREPYLLRFSPLFAEISDEIRPVAIDCRVSVFYGTTARGFKSLDPLFFFMNPWPRCTVRFLDVVRGRVDDYEISKYEKANLVQKVIAKELGFTCTRLTRKDKYLILAGNDGIVQDGNKIELFR</sequence>
<keyword evidence="6 8" id="KW-0472">Membrane</keyword>
<comment type="caution">
    <text evidence="10">The sequence shown here is derived from an EMBL/GenBank/DDBJ whole genome shotgun (WGS) entry which is preliminary data.</text>
</comment>
<evidence type="ECO:0000256" key="8">
    <source>
        <dbReference type="SAM" id="Phobius"/>
    </source>
</evidence>
<evidence type="ECO:0000256" key="5">
    <source>
        <dbReference type="ARBA" id="ARBA00022989"/>
    </source>
</evidence>